<organism evidence="2 3">
    <name type="scientific">Pelagovum pacificum</name>
    <dbReference type="NCBI Taxonomy" id="2588711"/>
    <lineage>
        <taxon>Bacteria</taxon>
        <taxon>Pseudomonadati</taxon>
        <taxon>Pseudomonadota</taxon>
        <taxon>Alphaproteobacteria</taxon>
        <taxon>Rhodobacterales</taxon>
        <taxon>Paracoccaceae</taxon>
        <taxon>Pelagovum</taxon>
    </lineage>
</organism>
<comment type="caution">
    <text evidence="2">The sequence shown here is derived from an EMBL/GenBank/DDBJ whole genome shotgun (WGS) entry which is preliminary data.</text>
</comment>
<reference evidence="2 3" key="1">
    <citation type="submission" date="2019-06" db="EMBL/GenBank/DDBJ databases">
        <title>Genome of new Rhodobacteraceae sp. SM1903.</title>
        <authorList>
            <person name="Ren X."/>
        </authorList>
    </citation>
    <scope>NUCLEOTIDE SEQUENCE [LARGE SCALE GENOMIC DNA]</scope>
    <source>
        <strain evidence="2 3">SM1903</strain>
    </source>
</reference>
<gene>
    <name evidence="2" type="ORF">FHY64_12435</name>
</gene>
<protein>
    <recommendedName>
        <fullName evidence="4">Secreted protein</fullName>
    </recommendedName>
</protein>
<dbReference type="AlphaFoldDB" id="A0A5C5GJI5"/>
<sequence>MRIASRLFVVVALCFAMLPLGAFSARLPATDGPSISATSPEDGGTVLALLKHCRSTSLPASICWPDRALPSDVDLPCVPDEVAVLLPATGRFLSDPGQAPPRRPPRPV</sequence>
<name>A0A5C5GJI5_9RHOB</name>
<proteinExistence type="predicted"/>
<evidence type="ECO:0000256" key="1">
    <source>
        <dbReference type="SAM" id="SignalP"/>
    </source>
</evidence>
<dbReference type="Proteomes" id="UP000314011">
    <property type="component" value="Unassembled WGS sequence"/>
</dbReference>
<evidence type="ECO:0008006" key="4">
    <source>
        <dbReference type="Google" id="ProtNLM"/>
    </source>
</evidence>
<feature type="chain" id="PRO_5022912148" description="Secreted protein" evidence="1">
    <location>
        <begin position="25"/>
        <end position="108"/>
    </location>
</feature>
<keyword evidence="3" id="KW-1185">Reference proteome</keyword>
<evidence type="ECO:0000313" key="3">
    <source>
        <dbReference type="Proteomes" id="UP000314011"/>
    </source>
</evidence>
<evidence type="ECO:0000313" key="2">
    <source>
        <dbReference type="EMBL" id="TNY34031.1"/>
    </source>
</evidence>
<dbReference type="EMBL" id="VFFF01000001">
    <property type="protein sequence ID" value="TNY34031.1"/>
    <property type="molecule type" value="Genomic_DNA"/>
</dbReference>
<keyword evidence="1" id="KW-0732">Signal</keyword>
<feature type="signal peptide" evidence="1">
    <location>
        <begin position="1"/>
        <end position="24"/>
    </location>
</feature>
<accession>A0A5C5GJI5</accession>
<dbReference type="RefSeq" id="WP_140194996.1">
    <property type="nucleotide sequence ID" value="NZ_CP065915.1"/>
</dbReference>